<dbReference type="EMBL" id="JABBWD010000073">
    <property type="protein sequence ID" value="KAG1769295.1"/>
    <property type="molecule type" value="Genomic_DNA"/>
</dbReference>
<evidence type="ECO:0000256" key="1">
    <source>
        <dbReference type="SAM" id="MobiDB-lite"/>
    </source>
</evidence>
<protein>
    <submittedName>
        <fullName evidence="2">Uncharacterized protein</fullName>
    </submittedName>
</protein>
<feature type="region of interest" description="Disordered" evidence="1">
    <location>
        <begin position="44"/>
        <end position="72"/>
    </location>
</feature>
<dbReference type="AlphaFoldDB" id="A0A9P6ZJT2"/>
<keyword evidence="3" id="KW-1185">Reference proteome</keyword>
<name>A0A9P6ZJT2_9AGAM</name>
<comment type="caution">
    <text evidence="2">The sequence shown here is derived from an EMBL/GenBank/DDBJ whole genome shotgun (WGS) entry which is preliminary data.</text>
</comment>
<organism evidence="2 3">
    <name type="scientific">Suillus placidus</name>
    <dbReference type="NCBI Taxonomy" id="48579"/>
    <lineage>
        <taxon>Eukaryota</taxon>
        <taxon>Fungi</taxon>
        <taxon>Dikarya</taxon>
        <taxon>Basidiomycota</taxon>
        <taxon>Agaricomycotina</taxon>
        <taxon>Agaricomycetes</taxon>
        <taxon>Agaricomycetidae</taxon>
        <taxon>Boletales</taxon>
        <taxon>Suillineae</taxon>
        <taxon>Suillaceae</taxon>
        <taxon>Suillus</taxon>
    </lineage>
</organism>
<accession>A0A9P6ZJT2</accession>
<proteinExistence type="predicted"/>
<dbReference type="OrthoDB" id="3225650at2759"/>
<evidence type="ECO:0000313" key="3">
    <source>
        <dbReference type="Proteomes" id="UP000714275"/>
    </source>
</evidence>
<reference evidence="2" key="1">
    <citation type="journal article" date="2020" name="New Phytol.">
        <title>Comparative genomics reveals dynamic genome evolution in host specialist ectomycorrhizal fungi.</title>
        <authorList>
            <person name="Lofgren L.A."/>
            <person name="Nguyen N.H."/>
            <person name="Vilgalys R."/>
            <person name="Ruytinx J."/>
            <person name="Liao H.L."/>
            <person name="Branco S."/>
            <person name="Kuo A."/>
            <person name="LaButti K."/>
            <person name="Lipzen A."/>
            <person name="Andreopoulos W."/>
            <person name="Pangilinan J."/>
            <person name="Riley R."/>
            <person name="Hundley H."/>
            <person name="Na H."/>
            <person name="Barry K."/>
            <person name="Grigoriev I.V."/>
            <person name="Stajich J.E."/>
            <person name="Kennedy P.G."/>
        </authorList>
    </citation>
    <scope>NUCLEOTIDE SEQUENCE</scope>
    <source>
        <strain evidence="2">DOB743</strain>
    </source>
</reference>
<sequence length="192" mass="21389">MRVRDLAKPLEFEQLNDALTHATSEIHSLRERYEKLRTCVTERLSPSNGLQTGKPSAQPAGNHTIPSSQAQASTNIQGGLESGHLEEISSLTEYEAKNLLSGLITSLRLSPRSVINLVSKFWDEGPVCPHPSSVDDIRSSMEFLARIDELVWKRSVPVNGDTHDLLYSRANTDALIERLALWEKTIRGHHKG</sequence>
<dbReference type="Proteomes" id="UP000714275">
    <property type="component" value="Unassembled WGS sequence"/>
</dbReference>
<evidence type="ECO:0000313" key="2">
    <source>
        <dbReference type="EMBL" id="KAG1769295.1"/>
    </source>
</evidence>
<gene>
    <name evidence="2" type="ORF">EV702DRAFT_701917</name>
</gene>